<name>A0ABW2QJZ6_9BURK</name>
<dbReference type="Pfam" id="PF08668">
    <property type="entry name" value="HDOD"/>
    <property type="match status" value="1"/>
</dbReference>
<evidence type="ECO:0000259" key="1">
    <source>
        <dbReference type="PROSITE" id="PS51833"/>
    </source>
</evidence>
<dbReference type="PROSITE" id="PS51833">
    <property type="entry name" value="HDOD"/>
    <property type="match status" value="1"/>
</dbReference>
<dbReference type="PANTHER" id="PTHR33525">
    <property type="match status" value="1"/>
</dbReference>
<protein>
    <submittedName>
        <fullName evidence="2">HDOD domain-containing protein</fullName>
    </submittedName>
</protein>
<reference evidence="3" key="1">
    <citation type="journal article" date="2019" name="Int. J. Syst. Evol. Microbiol.">
        <title>The Global Catalogue of Microorganisms (GCM) 10K type strain sequencing project: providing services to taxonomists for standard genome sequencing and annotation.</title>
        <authorList>
            <consortium name="The Broad Institute Genomics Platform"/>
            <consortium name="The Broad Institute Genome Sequencing Center for Infectious Disease"/>
            <person name="Wu L."/>
            <person name="Ma J."/>
        </authorList>
    </citation>
    <scope>NUCLEOTIDE SEQUENCE [LARGE SCALE GENOMIC DNA]</scope>
    <source>
        <strain evidence="3">CGMCC 1.12371</strain>
    </source>
</reference>
<feature type="domain" description="HDOD" evidence="1">
    <location>
        <begin position="208"/>
        <end position="395"/>
    </location>
</feature>
<gene>
    <name evidence="2" type="ORF">ACFQPB_12910</name>
</gene>
<dbReference type="InterPro" id="IPR052340">
    <property type="entry name" value="RNase_Y/CdgJ"/>
</dbReference>
<keyword evidence="3" id="KW-1185">Reference proteome</keyword>
<dbReference type="PANTHER" id="PTHR33525:SF4">
    <property type="entry name" value="CYCLIC DI-GMP PHOSPHODIESTERASE CDGJ"/>
    <property type="match status" value="1"/>
</dbReference>
<dbReference type="EMBL" id="JBHTCA010000008">
    <property type="protein sequence ID" value="MFC7409765.1"/>
    <property type="molecule type" value="Genomic_DNA"/>
</dbReference>
<evidence type="ECO:0000313" key="3">
    <source>
        <dbReference type="Proteomes" id="UP001596501"/>
    </source>
</evidence>
<dbReference type="SUPFAM" id="SSF109604">
    <property type="entry name" value="HD-domain/PDEase-like"/>
    <property type="match status" value="1"/>
</dbReference>
<dbReference type="Gene3D" id="1.10.3210.10">
    <property type="entry name" value="Hypothetical protein af1432"/>
    <property type="match status" value="1"/>
</dbReference>
<organism evidence="2 3">
    <name type="scientific">Hydrogenophaga atypica</name>
    <dbReference type="NCBI Taxonomy" id="249409"/>
    <lineage>
        <taxon>Bacteria</taxon>
        <taxon>Pseudomonadati</taxon>
        <taxon>Pseudomonadota</taxon>
        <taxon>Betaproteobacteria</taxon>
        <taxon>Burkholderiales</taxon>
        <taxon>Comamonadaceae</taxon>
        <taxon>Hydrogenophaga</taxon>
    </lineage>
</organism>
<dbReference type="Proteomes" id="UP001596501">
    <property type="component" value="Unassembled WGS sequence"/>
</dbReference>
<proteinExistence type="predicted"/>
<sequence>MSLNILDHLGLAYQPIWGAQRQLVAVRLRVRALHPEVVDAAHLLQLLSDERQPHTPPLLVSFTDRPLLLQALAVSPQEGLWLELPDEGEFATDELRQHVLFAQRMGHQLVQCGPLARAAQGVAAAGRSLPMHLLDLWPEDVALALRSVADRGQLAAAPQARSPVLAGHIYQNIGSSALAAHCLDDRRAWGICDWPVDDVLHQHRHQSIACDRNVVLHVLRAFEQDLSMDEVENRIYLDPVLTYRMLRMVNSVAFGTSREVDSVRHALMLLGHSNMRQWLNEQLLAASLEPALRPVRHAMVLRAQLMDHLMDAGPEHDLRAEIHLTGLFSRIDGLLQEPLADALARIPLSARVTDALLNHHGPYVSYLDVARHMEDLHAMGDLPLICRTHDFRVDDVNRALIRMLCHVRHNPV</sequence>
<dbReference type="RefSeq" id="WP_382223882.1">
    <property type="nucleotide sequence ID" value="NZ_JBHTCA010000008.1"/>
</dbReference>
<accession>A0ABW2QJZ6</accession>
<evidence type="ECO:0000313" key="2">
    <source>
        <dbReference type="EMBL" id="MFC7409765.1"/>
    </source>
</evidence>
<comment type="caution">
    <text evidence="2">The sequence shown here is derived from an EMBL/GenBank/DDBJ whole genome shotgun (WGS) entry which is preliminary data.</text>
</comment>
<dbReference type="InterPro" id="IPR013976">
    <property type="entry name" value="HDOD"/>
</dbReference>